<reference evidence="2" key="1">
    <citation type="submission" date="2022-11" db="EMBL/GenBank/DDBJ databases">
        <authorList>
            <person name="Hyden B.L."/>
            <person name="Feng K."/>
            <person name="Yates T."/>
            <person name="Jawdy S."/>
            <person name="Smart L.B."/>
            <person name="Muchero W."/>
        </authorList>
    </citation>
    <scope>NUCLEOTIDE SEQUENCE</scope>
    <source>
        <tissue evidence="2">Shoot tip</tissue>
    </source>
</reference>
<comment type="caution">
    <text evidence="2">The sequence shown here is derived from an EMBL/GenBank/DDBJ whole genome shotgun (WGS) entry which is preliminary data.</text>
</comment>
<reference evidence="2" key="2">
    <citation type="journal article" date="2023" name="Int. J. Mol. Sci.">
        <title>De Novo Assembly and Annotation of 11 Diverse Shrub Willow (Salix) Genomes Reveals Novel Gene Organization in Sex-Linked Regions.</title>
        <authorList>
            <person name="Hyden B."/>
            <person name="Feng K."/>
            <person name="Yates T.B."/>
            <person name="Jawdy S."/>
            <person name="Cereghino C."/>
            <person name="Smart L.B."/>
            <person name="Muchero W."/>
        </authorList>
    </citation>
    <scope>NUCLEOTIDE SEQUENCE</scope>
    <source>
        <tissue evidence="2">Shoot tip</tissue>
    </source>
</reference>
<sequence length="116" mass="12710">MQREEVHNRMQPIQRSSRRQLAERAGGRAADSDPTARREVGSADADPTARRHANGRAVRHASGRAESADPTARTRPGADRAESANPSADPTTRTRPGRSVSIQRQILCHVAIKREI</sequence>
<organism evidence="2 3">
    <name type="scientific">Salix koriyanagi</name>
    <dbReference type="NCBI Taxonomy" id="2511006"/>
    <lineage>
        <taxon>Eukaryota</taxon>
        <taxon>Viridiplantae</taxon>
        <taxon>Streptophyta</taxon>
        <taxon>Embryophyta</taxon>
        <taxon>Tracheophyta</taxon>
        <taxon>Spermatophyta</taxon>
        <taxon>Magnoliopsida</taxon>
        <taxon>eudicotyledons</taxon>
        <taxon>Gunneridae</taxon>
        <taxon>Pentapetalae</taxon>
        <taxon>rosids</taxon>
        <taxon>fabids</taxon>
        <taxon>Malpighiales</taxon>
        <taxon>Salicaceae</taxon>
        <taxon>Saliceae</taxon>
        <taxon>Salix</taxon>
    </lineage>
</organism>
<accession>A0A9Q0UDR8</accession>
<dbReference type="EMBL" id="JAPFFM010000012">
    <property type="protein sequence ID" value="KAJ6728058.1"/>
    <property type="molecule type" value="Genomic_DNA"/>
</dbReference>
<feature type="compositionally biased region" description="Polar residues" evidence="1">
    <location>
        <begin position="84"/>
        <end position="104"/>
    </location>
</feature>
<evidence type="ECO:0000256" key="1">
    <source>
        <dbReference type="SAM" id="MobiDB-lite"/>
    </source>
</evidence>
<protein>
    <submittedName>
        <fullName evidence="2">Uncharacterized protein</fullName>
    </submittedName>
</protein>
<feature type="compositionally biased region" description="Basic and acidic residues" evidence="1">
    <location>
        <begin position="20"/>
        <end position="41"/>
    </location>
</feature>
<keyword evidence="3" id="KW-1185">Reference proteome</keyword>
<evidence type="ECO:0000313" key="2">
    <source>
        <dbReference type="EMBL" id="KAJ6728058.1"/>
    </source>
</evidence>
<dbReference type="AlphaFoldDB" id="A0A9Q0UDR8"/>
<name>A0A9Q0UDR8_9ROSI</name>
<feature type="region of interest" description="Disordered" evidence="1">
    <location>
        <begin position="1"/>
        <end position="104"/>
    </location>
</feature>
<gene>
    <name evidence="2" type="ORF">OIU74_006165</name>
</gene>
<feature type="compositionally biased region" description="Basic residues" evidence="1">
    <location>
        <begin position="50"/>
        <end position="62"/>
    </location>
</feature>
<proteinExistence type="predicted"/>
<evidence type="ECO:0000313" key="3">
    <source>
        <dbReference type="Proteomes" id="UP001151752"/>
    </source>
</evidence>
<dbReference type="Proteomes" id="UP001151752">
    <property type="component" value="Chromosome 11"/>
</dbReference>